<dbReference type="PROSITE" id="PS50920">
    <property type="entry name" value="SOLCAR"/>
    <property type="match status" value="3"/>
</dbReference>
<keyword evidence="10" id="KW-1185">Reference proteome</keyword>
<keyword evidence="4 8" id="KW-0812">Transmembrane</keyword>
<name>A0A6P4ZV96_BRABE</name>
<dbReference type="PRINTS" id="PR00926">
    <property type="entry name" value="MITOCARRIER"/>
</dbReference>
<dbReference type="KEGG" id="bbel:109477863"/>
<protein>
    <submittedName>
        <fullName evidence="11">Kidney mitochondrial carrier protein 1-like isoform X1</fullName>
    </submittedName>
</protein>
<reference evidence="11" key="1">
    <citation type="submission" date="2025-08" db="UniProtKB">
        <authorList>
            <consortium name="RefSeq"/>
        </authorList>
    </citation>
    <scope>IDENTIFICATION</scope>
    <source>
        <tissue evidence="11">Gonad</tissue>
    </source>
</reference>
<evidence type="ECO:0000313" key="10">
    <source>
        <dbReference type="Proteomes" id="UP000515135"/>
    </source>
</evidence>
<dbReference type="InterPro" id="IPR023395">
    <property type="entry name" value="MCP_dom_sf"/>
</dbReference>
<feature type="repeat" description="Solcar" evidence="8">
    <location>
        <begin position="10"/>
        <end position="101"/>
    </location>
</feature>
<evidence type="ECO:0000256" key="7">
    <source>
        <dbReference type="ARBA" id="ARBA00023136"/>
    </source>
</evidence>
<dbReference type="AlphaFoldDB" id="A0A6P4ZV96"/>
<dbReference type="SUPFAM" id="SSF103506">
    <property type="entry name" value="Mitochondrial carrier"/>
    <property type="match status" value="1"/>
</dbReference>
<evidence type="ECO:0000256" key="6">
    <source>
        <dbReference type="ARBA" id="ARBA00022989"/>
    </source>
</evidence>
<proteinExistence type="inferred from homology"/>
<evidence type="ECO:0000256" key="9">
    <source>
        <dbReference type="RuleBase" id="RU000488"/>
    </source>
</evidence>
<evidence type="ECO:0000313" key="11">
    <source>
        <dbReference type="RefSeq" id="XP_019634862.1"/>
    </source>
</evidence>
<dbReference type="GeneID" id="109477863"/>
<evidence type="ECO:0000256" key="2">
    <source>
        <dbReference type="ARBA" id="ARBA00006375"/>
    </source>
</evidence>
<accession>A0A6P4ZV96</accession>
<dbReference type="OrthoDB" id="756301at2759"/>
<comment type="similarity">
    <text evidence="2 9">Belongs to the mitochondrial carrier (TC 2.A.29) family.</text>
</comment>
<keyword evidence="7 8" id="KW-0472">Membrane</keyword>
<dbReference type="Pfam" id="PF00153">
    <property type="entry name" value="Mito_carr"/>
    <property type="match status" value="3"/>
</dbReference>
<evidence type="ECO:0000256" key="3">
    <source>
        <dbReference type="ARBA" id="ARBA00022448"/>
    </source>
</evidence>
<dbReference type="PANTHER" id="PTHR45618">
    <property type="entry name" value="MITOCHONDRIAL DICARBOXYLATE CARRIER-RELATED"/>
    <property type="match status" value="1"/>
</dbReference>
<evidence type="ECO:0000256" key="1">
    <source>
        <dbReference type="ARBA" id="ARBA00004141"/>
    </source>
</evidence>
<dbReference type="Gene3D" id="1.50.40.10">
    <property type="entry name" value="Mitochondrial carrier domain"/>
    <property type="match status" value="1"/>
</dbReference>
<dbReference type="RefSeq" id="XP_019634862.1">
    <property type="nucleotide sequence ID" value="XM_019779303.1"/>
</dbReference>
<gene>
    <name evidence="11" type="primary">LOC109477863</name>
</gene>
<comment type="subcellular location">
    <subcellularLocation>
        <location evidence="1">Membrane</location>
        <topology evidence="1">Multi-pass membrane protein</topology>
    </subcellularLocation>
</comment>
<keyword evidence="6" id="KW-1133">Transmembrane helix</keyword>
<evidence type="ECO:0000256" key="5">
    <source>
        <dbReference type="ARBA" id="ARBA00022737"/>
    </source>
</evidence>
<keyword evidence="3 9" id="KW-0813">Transport</keyword>
<dbReference type="GO" id="GO:0016020">
    <property type="term" value="C:membrane"/>
    <property type="evidence" value="ECO:0007669"/>
    <property type="project" value="UniProtKB-SubCell"/>
</dbReference>
<dbReference type="InterPro" id="IPR002067">
    <property type="entry name" value="MCP"/>
</dbReference>
<evidence type="ECO:0000256" key="8">
    <source>
        <dbReference type="PROSITE-ProRule" id="PRU00282"/>
    </source>
</evidence>
<feature type="repeat" description="Solcar" evidence="8">
    <location>
        <begin position="137"/>
        <end position="224"/>
    </location>
</feature>
<sequence length="328" mass="36199">MSQLQPLNWRPFILGGLASCTAEFGTFPIDTTKTRLQVQGQIAIEDAKFKQVKYRGMLHAFIKITQEEGLKALYSGIAPAILRQASYGTIKIGTYYSLKRAFTDNPEATKFHEGPRDLATVDVKPEFALDVKKPKKESLAVNLFCGMAAGVISSSIANPTDVLKVRMQAQGLACMGNGSMMGAFMTIAQQEGTRGLWRGVGPTAQRAAVVAGVLLSVYDWSKSKVLESKLLEDTVFTHFICSFVAGLAGTVASNPIDVVKTRMMNQRALKNNQNASTIYKNSCDCLIKTARHEGVKSLYRGFVPNWLRLGPWNIIFFITYEQLKRLNI</sequence>
<keyword evidence="5" id="KW-0677">Repeat</keyword>
<dbReference type="Proteomes" id="UP000515135">
    <property type="component" value="Unplaced"/>
</dbReference>
<feature type="repeat" description="Solcar" evidence="8">
    <location>
        <begin position="233"/>
        <end position="326"/>
    </location>
</feature>
<organism evidence="10 11">
    <name type="scientific">Branchiostoma belcheri</name>
    <name type="common">Amphioxus</name>
    <dbReference type="NCBI Taxonomy" id="7741"/>
    <lineage>
        <taxon>Eukaryota</taxon>
        <taxon>Metazoa</taxon>
        <taxon>Chordata</taxon>
        <taxon>Cephalochordata</taxon>
        <taxon>Leptocardii</taxon>
        <taxon>Amphioxiformes</taxon>
        <taxon>Branchiostomatidae</taxon>
        <taxon>Branchiostoma</taxon>
    </lineage>
</organism>
<dbReference type="InterPro" id="IPR050391">
    <property type="entry name" value="Mito_Metabolite_Transporter"/>
</dbReference>
<dbReference type="GO" id="GO:0055085">
    <property type="term" value="P:transmembrane transport"/>
    <property type="evidence" value="ECO:0007669"/>
    <property type="project" value="InterPro"/>
</dbReference>
<evidence type="ECO:0000256" key="4">
    <source>
        <dbReference type="ARBA" id="ARBA00022692"/>
    </source>
</evidence>
<dbReference type="InterPro" id="IPR018108">
    <property type="entry name" value="MCP_transmembrane"/>
</dbReference>